<evidence type="ECO:0000313" key="1">
    <source>
        <dbReference type="EMBL" id="SCO68397.1"/>
    </source>
</evidence>
<dbReference type="VEuPathDB" id="PlasmoDB:PVPAM_020025600"/>
<dbReference type="VEuPathDB" id="PlasmoDB:PVW1_020025400"/>
<dbReference type="Proteomes" id="UP000196402">
    <property type="component" value="Chromosome 12"/>
</dbReference>
<proteinExistence type="predicted"/>
<protein>
    <recommendedName>
        <fullName evidence="3">VIR protein</fullName>
    </recommendedName>
</protein>
<dbReference type="VEuPathDB" id="PlasmoDB:PVX_120840"/>
<dbReference type="AlphaFoldDB" id="A0A1G4H0K0"/>
<accession>A0A1G4H0K0</accession>
<evidence type="ECO:0008006" key="3">
    <source>
        <dbReference type="Google" id="ProtNLM"/>
    </source>
</evidence>
<dbReference type="VEuPathDB" id="PlasmoDB:PVP01_0010230"/>
<sequence>MSSYYDQLKKHYPFLEPLDIYNFDVEDLDGLEAEDYKFFCDEYLMEESLENQSSKHDICKKLVRNFVHINPPSRKIDHYDCVCLINWLYNKAVSSNIPFDFVHGLFQYLGEQSSILPNFGSCDYDQFEIIMEDPEKIRKALIEYINECVKVYETYIGKCNTRKLDGIFCDELYHFEEIYKDIQTEFSESEYNIPDLRNAPGKNVEKFSLKVEEKVLNVRNGDVHADEEIAPGGMSTTNIATISSLVSVPIVSFYAYKFTPLRQWLRGIPGKKSRLSSDIGELTEQLQNDYEIEYLNSDDSQFHIGYHSANY</sequence>
<reference evidence="1 2" key="1">
    <citation type="submission" date="2016-07" db="EMBL/GenBank/DDBJ databases">
        <authorList>
            <consortium name="Pathogen Informatics"/>
        </authorList>
    </citation>
    <scope>NUCLEOTIDE SEQUENCE [LARGE SCALE GENOMIC DNA]</scope>
</reference>
<organism evidence="1 2">
    <name type="scientific">Plasmodium vivax</name>
    <name type="common">malaria parasite P. vivax</name>
    <dbReference type="NCBI Taxonomy" id="5855"/>
    <lineage>
        <taxon>Eukaryota</taxon>
        <taxon>Sar</taxon>
        <taxon>Alveolata</taxon>
        <taxon>Apicomplexa</taxon>
        <taxon>Aconoidasida</taxon>
        <taxon>Haemosporida</taxon>
        <taxon>Plasmodiidae</taxon>
        <taxon>Plasmodium</taxon>
        <taxon>Plasmodium (Plasmodium)</taxon>
    </lineage>
</organism>
<gene>
    <name evidence="1" type="ORF">PVT01_120005400</name>
</gene>
<name>A0A1G4H0K0_PLAVI</name>
<dbReference type="EMBL" id="LT615250">
    <property type="protein sequence ID" value="SCO68397.1"/>
    <property type="molecule type" value="Genomic_DNA"/>
</dbReference>
<evidence type="ECO:0000313" key="2">
    <source>
        <dbReference type="Proteomes" id="UP000196402"/>
    </source>
</evidence>